<feature type="region of interest" description="Disordered" evidence="1">
    <location>
        <begin position="1"/>
        <end position="21"/>
    </location>
</feature>
<comment type="caution">
    <text evidence="2">The sequence shown here is derived from an EMBL/GenBank/DDBJ whole genome shotgun (WGS) entry which is preliminary data.</text>
</comment>
<evidence type="ECO:0000256" key="1">
    <source>
        <dbReference type="SAM" id="MobiDB-lite"/>
    </source>
</evidence>
<gene>
    <name evidence="2" type="ORF">AB0H72_05510</name>
</gene>
<dbReference type="Proteomes" id="UP001551658">
    <property type="component" value="Unassembled WGS sequence"/>
</dbReference>
<keyword evidence="3" id="KW-1185">Reference proteome</keyword>
<organism evidence="2 3">
    <name type="scientific">Nocardia fusca</name>
    <dbReference type="NCBI Taxonomy" id="941183"/>
    <lineage>
        <taxon>Bacteria</taxon>
        <taxon>Bacillati</taxon>
        <taxon>Actinomycetota</taxon>
        <taxon>Actinomycetes</taxon>
        <taxon>Mycobacteriales</taxon>
        <taxon>Nocardiaceae</taxon>
        <taxon>Nocardia</taxon>
    </lineage>
</organism>
<reference evidence="2 3" key="1">
    <citation type="submission" date="2024-06" db="EMBL/GenBank/DDBJ databases">
        <title>The Natural Products Discovery Center: Release of the First 8490 Sequenced Strains for Exploring Actinobacteria Biosynthetic Diversity.</title>
        <authorList>
            <person name="Kalkreuter E."/>
            <person name="Kautsar S.A."/>
            <person name="Yang D."/>
            <person name="Bader C.D."/>
            <person name="Teijaro C.N."/>
            <person name="Fluegel L."/>
            <person name="Davis C.M."/>
            <person name="Simpson J.R."/>
            <person name="Lauterbach L."/>
            <person name="Steele A.D."/>
            <person name="Gui C."/>
            <person name="Meng S."/>
            <person name="Li G."/>
            <person name="Viehrig K."/>
            <person name="Ye F."/>
            <person name="Su P."/>
            <person name="Kiefer A.F."/>
            <person name="Nichols A."/>
            <person name="Cepeda A.J."/>
            <person name="Yan W."/>
            <person name="Fan B."/>
            <person name="Jiang Y."/>
            <person name="Adhikari A."/>
            <person name="Zheng C.-J."/>
            <person name="Schuster L."/>
            <person name="Cowan T.M."/>
            <person name="Smanski M.J."/>
            <person name="Chevrette M.G."/>
            <person name="De Carvalho L.P.S."/>
            <person name="Shen B."/>
        </authorList>
    </citation>
    <scope>NUCLEOTIDE SEQUENCE [LARGE SCALE GENOMIC DNA]</scope>
    <source>
        <strain evidence="2 3">NPDC050671</strain>
    </source>
</reference>
<proteinExistence type="predicted"/>
<evidence type="ECO:0000313" key="2">
    <source>
        <dbReference type="EMBL" id="MEV0362142.1"/>
    </source>
</evidence>
<dbReference type="EMBL" id="JBFAIH010000002">
    <property type="protein sequence ID" value="MEV0362142.1"/>
    <property type="molecule type" value="Genomic_DNA"/>
</dbReference>
<dbReference type="RefSeq" id="WP_357974124.1">
    <property type="nucleotide sequence ID" value="NZ_JBFAIH010000002.1"/>
</dbReference>
<accession>A0ABV3F353</accession>
<protein>
    <submittedName>
        <fullName evidence="2">Uncharacterized protein</fullName>
    </submittedName>
</protein>
<sequence>MMGGQVAVTAHPRGEADTPSARVRLPDTEAEAWARALLGRRWSEYGYYLRNTHGLWEHAARVVVLLDRQAQPKPAPADFHFAGVPLHSGQVTVRALDPATAGGPATLRDPPFG</sequence>
<evidence type="ECO:0000313" key="3">
    <source>
        <dbReference type="Proteomes" id="UP001551658"/>
    </source>
</evidence>
<name>A0ABV3F353_9NOCA</name>